<comment type="caution">
    <text evidence="4">The sequence shown here is derived from an EMBL/GenBank/DDBJ whole genome shotgun (WGS) entry which is preliminary data.</text>
</comment>
<dbReference type="PANTHER" id="PTHR43569:SF2">
    <property type="entry name" value="AMIDOHYDROLASE-RELATED DOMAIN-CONTAINING PROTEIN"/>
    <property type="match status" value="1"/>
</dbReference>
<protein>
    <submittedName>
        <fullName evidence="4">Putative TIM-barrel fold metal-dependent hydrolase</fullName>
    </submittedName>
</protein>
<dbReference type="OrthoDB" id="5450317at2"/>
<reference evidence="4 5" key="1">
    <citation type="submission" date="2019-03" db="EMBL/GenBank/DDBJ databases">
        <title>Genomic Encyclopedia of Archaeal and Bacterial Type Strains, Phase II (KMG-II): from individual species to whole genera.</title>
        <authorList>
            <person name="Goeker M."/>
        </authorList>
    </citation>
    <scope>NUCLEOTIDE SEQUENCE [LARGE SCALE GENOMIC DNA]</scope>
    <source>
        <strain evidence="4 5">DSM 45499</strain>
    </source>
</reference>
<gene>
    <name evidence="4" type="ORF">CLV71_102404</name>
</gene>
<sequence length="275" mass="30997">MTITDAQAHVWAPETPERPWLPGGRDFAHGDSYTVESLLSEMDAAQVDAAVLVPPSFEGDRNDVCLAAARDYPDRFRVMGRITLTDPKSRGLLANWRDQPGMLGIRLAFSRGPSDNWMSDGTADWAWPEAEAAGVPIMVFAPDKLHLLDEVAERHPGLRLVVDHLGMRTNVIDDAMDPVIADLVKLARHDNVAVKATCLPSNVTEDFPYPSLHDRIHRVVDAFGPRRVFWGSDLTRLRGTYDEVRRLFTEELDFLAEEDLEWIMGRGVREWLGWK</sequence>
<keyword evidence="4" id="KW-0378">Hydrolase</keyword>
<feature type="region of interest" description="Disordered" evidence="2">
    <location>
        <begin position="1"/>
        <end position="25"/>
    </location>
</feature>
<evidence type="ECO:0000313" key="4">
    <source>
        <dbReference type="EMBL" id="TDV56337.1"/>
    </source>
</evidence>
<dbReference type="AlphaFoldDB" id="A0A4R7W3Z9"/>
<dbReference type="InterPro" id="IPR006680">
    <property type="entry name" value="Amidohydro-rel"/>
</dbReference>
<proteinExistence type="inferred from homology"/>
<feature type="domain" description="Amidohydrolase-related" evidence="3">
    <location>
        <begin position="5"/>
        <end position="265"/>
    </location>
</feature>
<evidence type="ECO:0000256" key="2">
    <source>
        <dbReference type="SAM" id="MobiDB-lite"/>
    </source>
</evidence>
<dbReference type="RefSeq" id="WP_133901588.1">
    <property type="nucleotide sequence ID" value="NZ_SOCP01000002.1"/>
</dbReference>
<dbReference type="Pfam" id="PF04909">
    <property type="entry name" value="Amidohydro_2"/>
    <property type="match status" value="1"/>
</dbReference>
<evidence type="ECO:0000256" key="1">
    <source>
        <dbReference type="ARBA" id="ARBA00038310"/>
    </source>
</evidence>
<dbReference type="GO" id="GO:0016787">
    <property type="term" value="F:hydrolase activity"/>
    <property type="evidence" value="ECO:0007669"/>
    <property type="project" value="UniProtKB-KW"/>
</dbReference>
<comment type="similarity">
    <text evidence="1">Belongs to the metallo-dependent hydrolases superfamily.</text>
</comment>
<name>A0A4R7W3Z9_9PSEU</name>
<dbReference type="PANTHER" id="PTHR43569">
    <property type="entry name" value="AMIDOHYDROLASE"/>
    <property type="match status" value="1"/>
</dbReference>
<dbReference type="InterPro" id="IPR052350">
    <property type="entry name" value="Metallo-dep_Lactonases"/>
</dbReference>
<accession>A0A4R7W3Z9</accession>
<evidence type="ECO:0000259" key="3">
    <source>
        <dbReference type="Pfam" id="PF04909"/>
    </source>
</evidence>
<organism evidence="4 5">
    <name type="scientific">Actinophytocola oryzae</name>
    <dbReference type="NCBI Taxonomy" id="502181"/>
    <lineage>
        <taxon>Bacteria</taxon>
        <taxon>Bacillati</taxon>
        <taxon>Actinomycetota</taxon>
        <taxon>Actinomycetes</taxon>
        <taxon>Pseudonocardiales</taxon>
        <taxon>Pseudonocardiaceae</taxon>
    </lineage>
</organism>
<dbReference type="Gene3D" id="3.20.20.140">
    <property type="entry name" value="Metal-dependent hydrolases"/>
    <property type="match status" value="1"/>
</dbReference>
<keyword evidence="5" id="KW-1185">Reference proteome</keyword>
<dbReference type="Proteomes" id="UP000294927">
    <property type="component" value="Unassembled WGS sequence"/>
</dbReference>
<dbReference type="EMBL" id="SOCP01000002">
    <property type="protein sequence ID" value="TDV56337.1"/>
    <property type="molecule type" value="Genomic_DNA"/>
</dbReference>
<dbReference type="SUPFAM" id="SSF51556">
    <property type="entry name" value="Metallo-dependent hydrolases"/>
    <property type="match status" value="1"/>
</dbReference>
<dbReference type="InterPro" id="IPR032466">
    <property type="entry name" value="Metal_Hydrolase"/>
</dbReference>
<evidence type="ECO:0000313" key="5">
    <source>
        <dbReference type="Proteomes" id="UP000294927"/>
    </source>
</evidence>